<comment type="caution">
    <text evidence="2">The sequence shown here is derived from an EMBL/GenBank/DDBJ whole genome shotgun (WGS) entry which is preliminary data.</text>
</comment>
<evidence type="ECO:0000313" key="3">
    <source>
        <dbReference type="EMBL" id="CAL1128443.1"/>
    </source>
</evidence>
<dbReference type="InterPro" id="IPR011992">
    <property type="entry name" value="EF-hand-dom_pair"/>
</dbReference>
<evidence type="ECO:0000256" key="1">
    <source>
        <dbReference type="SAM" id="MobiDB-lite"/>
    </source>
</evidence>
<accession>A0A9P1BMF0</accession>
<dbReference type="OrthoDB" id="10358108at2759"/>
<protein>
    <recommendedName>
        <fullName evidence="5">EF-hand domain-containing protein</fullName>
    </recommendedName>
</protein>
<proteinExistence type="predicted"/>
<dbReference type="EMBL" id="CAMXCT020000179">
    <property type="protein sequence ID" value="CAL1128443.1"/>
    <property type="molecule type" value="Genomic_DNA"/>
</dbReference>
<dbReference type="EMBL" id="CAMXCT010000179">
    <property type="protein sequence ID" value="CAI3975068.1"/>
    <property type="molecule type" value="Genomic_DNA"/>
</dbReference>
<dbReference type="EMBL" id="CAMXCT030000179">
    <property type="protein sequence ID" value="CAL4762380.1"/>
    <property type="molecule type" value="Genomic_DNA"/>
</dbReference>
<name>A0A9P1BMF0_9DINO</name>
<keyword evidence="4" id="KW-1185">Reference proteome</keyword>
<evidence type="ECO:0008006" key="5">
    <source>
        <dbReference type="Google" id="ProtNLM"/>
    </source>
</evidence>
<dbReference type="Gene3D" id="1.10.238.10">
    <property type="entry name" value="EF-hand"/>
    <property type="match status" value="1"/>
</dbReference>
<feature type="compositionally biased region" description="Pro residues" evidence="1">
    <location>
        <begin position="90"/>
        <end position="99"/>
    </location>
</feature>
<dbReference type="SUPFAM" id="SSF47473">
    <property type="entry name" value="EF-hand"/>
    <property type="match status" value="1"/>
</dbReference>
<evidence type="ECO:0000313" key="2">
    <source>
        <dbReference type="EMBL" id="CAI3975068.1"/>
    </source>
</evidence>
<sequence length="177" mass="19587">MGYQQKILEHFRSALPDTTDLTEDQVRILLNHLGIELSEERLRKLMAAASDGSGKVTCERFISWMFGCEGSGKVPDAPPLPAKPAVAQPAPVPAPAPVEPKLPLETKRSLQIIETSVQAQLRQILEQHPYVERGGAASRHPAQPFVENCWKCLELGKYEQAQEAQRAPRVMSLALDQ</sequence>
<organism evidence="2">
    <name type="scientific">Cladocopium goreaui</name>
    <dbReference type="NCBI Taxonomy" id="2562237"/>
    <lineage>
        <taxon>Eukaryota</taxon>
        <taxon>Sar</taxon>
        <taxon>Alveolata</taxon>
        <taxon>Dinophyceae</taxon>
        <taxon>Suessiales</taxon>
        <taxon>Symbiodiniaceae</taxon>
        <taxon>Cladocopium</taxon>
    </lineage>
</organism>
<reference evidence="2" key="1">
    <citation type="submission" date="2022-10" db="EMBL/GenBank/DDBJ databases">
        <authorList>
            <person name="Chen Y."/>
            <person name="Dougan E. K."/>
            <person name="Chan C."/>
            <person name="Rhodes N."/>
            <person name="Thang M."/>
        </authorList>
    </citation>
    <scope>NUCLEOTIDE SEQUENCE</scope>
</reference>
<feature type="region of interest" description="Disordered" evidence="1">
    <location>
        <begin position="79"/>
        <end position="99"/>
    </location>
</feature>
<dbReference type="Proteomes" id="UP001152797">
    <property type="component" value="Unassembled WGS sequence"/>
</dbReference>
<evidence type="ECO:0000313" key="4">
    <source>
        <dbReference type="Proteomes" id="UP001152797"/>
    </source>
</evidence>
<reference evidence="3" key="2">
    <citation type="submission" date="2024-04" db="EMBL/GenBank/DDBJ databases">
        <authorList>
            <person name="Chen Y."/>
            <person name="Shah S."/>
            <person name="Dougan E. K."/>
            <person name="Thang M."/>
            <person name="Chan C."/>
        </authorList>
    </citation>
    <scope>NUCLEOTIDE SEQUENCE [LARGE SCALE GENOMIC DNA]</scope>
</reference>
<dbReference type="AlphaFoldDB" id="A0A9P1BMF0"/>
<gene>
    <name evidence="2" type="ORF">C1SCF055_LOCUS3430</name>
</gene>